<accession>A0A098EGM3</accession>
<dbReference type="STRING" id="1499687.BN1080_00348"/>
<feature type="transmembrane region" description="Helical" evidence="1">
    <location>
        <begin position="70"/>
        <end position="89"/>
    </location>
</feature>
<feature type="transmembrane region" description="Helical" evidence="1">
    <location>
        <begin position="6"/>
        <end position="21"/>
    </location>
</feature>
<evidence type="ECO:0000313" key="3">
    <source>
        <dbReference type="Proteomes" id="UP000043699"/>
    </source>
</evidence>
<keyword evidence="1" id="KW-1133">Transmembrane helix</keyword>
<keyword evidence="3" id="KW-1185">Reference proteome</keyword>
<protein>
    <submittedName>
        <fullName evidence="2">Uncharacterized protein</fullName>
    </submittedName>
</protein>
<proteinExistence type="predicted"/>
<feature type="transmembrane region" description="Helical" evidence="1">
    <location>
        <begin position="28"/>
        <end position="50"/>
    </location>
</feature>
<dbReference type="EMBL" id="CCXS01000001">
    <property type="protein sequence ID" value="CEG21438.1"/>
    <property type="molecule type" value="Genomic_DNA"/>
</dbReference>
<evidence type="ECO:0000256" key="1">
    <source>
        <dbReference type="SAM" id="Phobius"/>
    </source>
</evidence>
<reference evidence="2 3" key="1">
    <citation type="submission" date="2014-09" db="EMBL/GenBank/DDBJ databases">
        <authorList>
            <person name="Urmite Genomes Urmite Genomes"/>
        </authorList>
    </citation>
    <scope>NUCLEOTIDE SEQUENCE [LARGE SCALE GENOMIC DNA]</scope>
    <source>
        <strain evidence="2 3">ES2</strain>
    </source>
</reference>
<dbReference type="Proteomes" id="UP000043699">
    <property type="component" value="Unassembled WGS sequence"/>
</dbReference>
<dbReference type="OrthoDB" id="2942192at2"/>
<dbReference type="RefSeq" id="WP_052649930.1">
    <property type="nucleotide sequence ID" value="NZ_CCXS01000001.1"/>
</dbReference>
<sequence length="96" mass="10745">MNLLLIVFSFMSSMFVSGLMIRKQQRKIRIIVSALLINTVIIGGTVSLIYSLDHEMQSFGVGLEKAFMPLIAIPVLTWLNAVLLPFVPIKISPENR</sequence>
<dbReference type="AlphaFoldDB" id="A0A098EGM3"/>
<evidence type="ECO:0000313" key="2">
    <source>
        <dbReference type="EMBL" id="CEG21438.1"/>
    </source>
</evidence>
<keyword evidence="1" id="KW-0812">Transmembrane</keyword>
<keyword evidence="1" id="KW-0472">Membrane</keyword>
<organism evidence="2 3">
    <name type="scientific">Planococcus massiliensis</name>
    <dbReference type="NCBI Taxonomy" id="1499687"/>
    <lineage>
        <taxon>Bacteria</taxon>
        <taxon>Bacillati</taxon>
        <taxon>Bacillota</taxon>
        <taxon>Bacilli</taxon>
        <taxon>Bacillales</taxon>
        <taxon>Caryophanaceae</taxon>
        <taxon>Planococcus</taxon>
    </lineage>
</organism>
<gene>
    <name evidence="2" type="ORF">BN1080_00348</name>
</gene>
<name>A0A098EGM3_9BACL</name>